<proteinExistence type="predicted"/>
<evidence type="ECO:0000313" key="3">
    <source>
        <dbReference type="EMBL" id="KYF71992.1"/>
    </source>
</evidence>
<dbReference type="InterPro" id="IPR011008">
    <property type="entry name" value="Dimeric_a/b-barrel"/>
</dbReference>
<evidence type="ECO:0000256" key="2">
    <source>
        <dbReference type="SAM" id="SignalP"/>
    </source>
</evidence>
<accession>A0A150QW06</accession>
<dbReference type="SUPFAM" id="SSF54909">
    <property type="entry name" value="Dimeric alpha+beta barrel"/>
    <property type="match status" value="1"/>
</dbReference>
<feature type="chain" id="PRO_5007567163" description="DUF3291 domain-containing protein" evidence="2">
    <location>
        <begin position="22"/>
        <end position="198"/>
    </location>
</feature>
<organism evidence="3 4">
    <name type="scientific">Sorangium cellulosum</name>
    <name type="common">Polyangium cellulosum</name>
    <dbReference type="NCBI Taxonomy" id="56"/>
    <lineage>
        <taxon>Bacteria</taxon>
        <taxon>Pseudomonadati</taxon>
        <taxon>Myxococcota</taxon>
        <taxon>Polyangia</taxon>
        <taxon>Polyangiales</taxon>
        <taxon>Polyangiaceae</taxon>
        <taxon>Sorangium</taxon>
    </lineage>
</organism>
<feature type="signal peptide" evidence="2">
    <location>
        <begin position="1"/>
        <end position="21"/>
    </location>
</feature>
<feature type="region of interest" description="Disordered" evidence="1">
    <location>
        <begin position="24"/>
        <end position="57"/>
    </location>
</feature>
<name>A0A150QW06_SORCE</name>
<evidence type="ECO:0000256" key="1">
    <source>
        <dbReference type="SAM" id="MobiDB-lite"/>
    </source>
</evidence>
<dbReference type="EMBL" id="JEMA01000298">
    <property type="protein sequence ID" value="KYF71992.1"/>
    <property type="molecule type" value="Genomic_DNA"/>
</dbReference>
<dbReference type="PROSITE" id="PS51257">
    <property type="entry name" value="PROKAR_LIPOPROTEIN"/>
    <property type="match status" value="1"/>
</dbReference>
<dbReference type="AlphaFoldDB" id="A0A150QW06"/>
<evidence type="ECO:0000313" key="4">
    <source>
        <dbReference type="Proteomes" id="UP000075260"/>
    </source>
</evidence>
<protein>
    <recommendedName>
        <fullName evidence="5">DUF3291 domain-containing protein</fullName>
    </recommendedName>
</protein>
<dbReference type="Proteomes" id="UP000075260">
    <property type="component" value="Unassembled WGS sequence"/>
</dbReference>
<sequence>MLKRIAVGLGMLAAMAAGGCADDGDGASSANGGTAGEPSGGGGAPPSAPFDGCSKGELEPDREGRLELAGPGVDAGTGALKPGSYLVSTTYLAMKPEMAPTMTELSGPVMESLFTMKGLVAVAATSSSSCAAVRTLTVWESELDMYAFVGSPAHVKAMGQASSISRGTSNVISWEGSEREATWEEAAKRLGSEVGGDI</sequence>
<gene>
    <name evidence="3" type="ORF">BE15_30960</name>
</gene>
<evidence type="ECO:0008006" key="5">
    <source>
        <dbReference type="Google" id="ProtNLM"/>
    </source>
</evidence>
<comment type="caution">
    <text evidence="3">The sequence shown here is derived from an EMBL/GenBank/DDBJ whole genome shotgun (WGS) entry which is preliminary data.</text>
</comment>
<keyword evidence="2" id="KW-0732">Signal</keyword>
<feature type="compositionally biased region" description="Gly residues" evidence="1">
    <location>
        <begin position="33"/>
        <end position="44"/>
    </location>
</feature>
<reference evidence="3 4" key="1">
    <citation type="submission" date="2014-02" db="EMBL/GenBank/DDBJ databases">
        <title>The small core and large imbalanced accessory genome model reveals a collaborative survival strategy of Sorangium cellulosum strains in nature.</title>
        <authorList>
            <person name="Han K."/>
            <person name="Peng R."/>
            <person name="Blom J."/>
            <person name="Li Y.-Z."/>
        </authorList>
    </citation>
    <scope>NUCLEOTIDE SEQUENCE [LARGE SCALE GENOMIC DNA]</scope>
    <source>
        <strain evidence="3 4">So0008-312</strain>
    </source>
</reference>